<dbReference type="Proteomes" id="UP001066455">
    <property type="component" value="Unassembled WGS sequence"/>
</dbReference>
<organism evidence="1 2">
    <name type="scientific">Bacillus haynesii</name>
    <dbReference type="NCBI Taxonomy" id="1925021"/>
    <lineage>
        <taxon>Bacteria</taxon>
        <taxon>Bacillati</taxon>
        <taxon>Bacillota</taxon>
        <taxon>Bacilli</taxon>
        <taxon>Bacillales</taxon>
        <taxon>Bacillaceae</taxon>
        <taxon>Bacillus</taxon>
    </lineage>
</organism>
<gene>
    <name evidence="1" type="ORF">MOE73_16615</name>
</gene>
<reference evidence="1" key="1">
    <citation type="submission" date="2022-02" db="EMBL/GenBank/DDBJ databases">
        <title>Crop Bioprotection Bacillus Genome Sequencing.</title>
        <authorList>
            <person name="Dunlap C."/>
        </authorList>
    </citation>
    <scope>NUCLEOTIDE SEQUENCE</scope>
    <source>
        <strain evidence="1">T20C14</strain>
    </source>
</reference>
<dbReference type="AlphaFoldDB" id="A0AA90E975"/>
<protein>
    <submittedName>
        <fullName evidence="1">Uncharacterized protein</fullName>
    </submittedName>
</protein>
<sequence>MKEIDDMIRRLRSRGIKVDKVKYPKHVLCEKKWMKKPKNTMKPSYRDFNGYSFI</sequence>
<dbReference type="NCBIfam" id="NF041458">
    <property type="entry name" value="antiadapt_SpxO"/>
    <property type="match status" value="1"/>
</dbReference>
<comment type="caution">
    <text evidence="1">The sequence shown here is derived from an EMBL/GenBank/DDBJ whole genome shotgun (WGS) entry which is preliminary data.</text>
</comment>
<evidence type="ECO:0000313" key="1">
    <source>
        <dbReference type="EMBL" id="MCY9281688.1"/>
    </source>
</evidence>
<dbReference type="GeneID" id="76975911"/>
<proteinExistence type="predicted"/>
<dbReference type="RefSeq" id="WP_023856228.1">
    <property type="nucleotide sequence ID" value="NZ_AZYP01000034.1"/>
</dbReference>
<dbReference type="EMBL" id="JALAXI010000014">
    <property type="protein sequence ID" value="MCY9281688.1"/>
    <property type="molecule type" value="Genomic_DNA"/>
</dbReference>
<name>A0AA90E975_9BACI</name>
<accession>A0AA90E975</accession>
<dbReference type="InterPro" id="IPR048179">
    <property type="entry name" value="SpxO-like"/>
</dbReference>
<evidence type="ECO:0000313" key="2">
    <source>
        <dbReference type="Proteomes" id="UP001066455"/>
    </source>
</evidence>